<evidence type="ECO:0000313" key="10">
    <source>
        <dbReference type="Proteomes" id="UP000317835"/>
    </source>
</evidence>
<dbReference type="GO" id="GO:0005524">
    <property type="term" value="F:ATP binding"/>
    <property type="evidence" value="ECO:0007669"/>
    <property type="project" value="UniProtKB-KW"/>
</dbReference>
<evidence type="ECO:0000256" key="2">
    <source>
        <dbReference type="ARBA" id="ARBA00022741"/>
    </source>
</evidence>
<evidence type="ECO:0000256" key="7">
    <source>
        <dbReference type="SAM" id="MobiDB-lite"/>
    </source>
</evidence>
<evidence type="ECO:0000256" key="5">
    <source>
        <dbReference type="ARBA" id="ARBA00024227"/>
    </source>
</evidence>
<name>A0A518GXN0_9BACT</name>
<accession>A0A518GXN0</accession>
<dbReference type="Gene3D" id="3.30.930.10">
    <property type="entry name" value="Bira Bifunctional Protein, Domain 2"/>
    <property type="match status" value="1"/>
</dbReference>
<dbReference type="KEGG" id="tpla:ElP_12210"/>
<dbReference type="InterPro" id="IPR008988">
    <property type="entry name" value="Transcriptional_repressor_C"/>
</dbReference>
<dbReference type="EC" id="6.3.4.15" evidence="5"/>
<feature type="domain" description="BPL/LPL catalytic" evidence="8">
    <location>
        <begin position="2"/>
        <end position="191"/>
    </location>
</feature>
<evidence type="ECO:0000256" key="6">
    <source>
        <dbReference type="ARBA" id="ARBA00047846"/>
    </source>
</evidence>
<evidence type="ECO:0000259" key="8">
    <source>
        <dbReference type="PROSITE" id="PS51733"/>
    </source>
</evidence>
<dbReference type="PROSITE" id="PS51733">
    <property type="entry name" value="BPL_LPL_CATALYTIC"/>
    <property type="match status" value="1"/>
</dbReference>
<evidence type="ECO:0000256" key="3">
    <source>
        <dbReference type="ARBA" id="ARBA00022840"/>
    </source>
</evidence>
<dbReference type="GO" id="GO:0004077">
    <property type="term" value="F:biotin--[biotin carboxyl-carrier protein] ligase activity"/>
    <property type="evidence" value="ECO:0007669"/>
    <property type="project" value="UniProtKB-EC"/>
</dbReference>
<comment type="catalytic activity">
    <reaction evidence="6">
        <text>biotin + L-lysyl-[protein] + ATP = N(6)-biotinyl-L-lysyl-[protein] + AMP + diphosphate + H(+)</text>
        <dbReference type="Rhea" id="RHEA:11756"/>
        <dbReference type="Rhea" id="RHEA-COMP:9752"/>
        <dbReference type="Rhea" id="RHEA-COMP:10505"/>
        <dbReference type="ChEBI" id="CHEBI:15378"/>
        <dbReference type="ChEBI" id="CHEBI:29969"/>
        <dbReference type="ChEBI" id="CHEBI:30616"/>
        <dbReference type="ChEBI" id="CHEBI:33019"/>
        <dbReference type="ChEBI" id="CHEBI:57586"/>
        <dbReference type="ChEBI" id="CHEBI:83144"/>
        <dbReference type="ChEBI" id="CHEBI:456215"/>
        <dbReference type="EC" id="6.3.4.15"/>
    </reaction>
</comment>
<dbReference type="RefSeq" id="WP_145267740.1">
    <property type="nucleotide sequence ID" value="NZ_CP036426.1"/>
</dbReference>
<keyword evidence="10" id="KW-1185">Reference proteome</keyword>
<organism evidence="9 10">
    <name type="scientific">Tautonia plasticadhaerens</name>
    <dbReference type="NCBI Taxonomy" id="2527974"/>
    <lineage>
        <taxon>Bacteria</taxon>
        <taxon>Pseudomonadati</taxon>
        <taxon>Planctomycetota</taxon>
        <taxon>Planctomycetia</taxon>
        <taxon>Isosphaerales</taxon>
        <taxon>Isosphaeraceae</taxon>
        <taxon>Tautonia</taxon>
    </lineage>
</organism>
<dbReference type="Gene3D" id="2.30.30.100">
    <property type="match status" value="1"/>
</dbReference>
<evidence type="ECO:0000313" key="9">
    <source>
        <dbReference type="EMBL" id="QDV33350.1"/>
    </source>
</evidence>
<dbReference type="Pfam" id="PF03099">
    <property type="entry name" value="BPL_LplA_LipB"/>
    <property type="match status" value="1"/>
</dbReference>
<dbReference type="AlphaFoldDB" id="A0A518GXN0"/>
<keyword evidence="2" id="KW-0547">Nucleotide-binding</keyword>
<dbReference type="OrthoDB" id="9807064at2"/>
<dbReference type="InterPro" id="IPR004143">
    <property type="entry name" value="BPL_LPL_catalytic"/>
</dbReference>
<dbReference type="GO" id="GO:0005737">
    <property type="term" value="C:cytoplasm"/>
    <property type="evidence" value="ECO:0007669"/>
    <property type="project" value="TreeGrafter"/>
</dbReference>
<gene>
    <name evidence="9" type="primary">birA</name>
    <name evidence="9" type="ORF">ElP_12210</name>
</gene>
<dbReference type="NCBIfam" id="TIGR00121">
    <property type="entry name" value="birA_ligase"/>
    <property type="match status" value="1"/>
</dbReference>
<dbReference type="SUPFAM" id="SSF50037">
    <property type="entry name" value="C-terminal domain of transcriptional repressors"/>
    <property type="match status" value="1"/>
</dbReference>
<dbReference type="InterPro" id="IPR004408">
    <property type="entry name" value="Biotin_CoA_COase_ligase"/>
</dbReference>
<proteinExistence type="predicted"/>
<dbReference type="Pfam" id="PF02237">
    <property type="entry name" value="BPL_C"/>
    <property type="match status" value="1"/>
</dbReference>
<keyword evidence="1 9" id="KW-0436">Ligase</keyword>
<dbReference type="PANTHER" id="PTHR12835:SF5">
    <property type="entry name" value="BIOTIN--PROTEIN LIGASE"/>
    <property type="match status" value="1"/>
</dbReference>
<dbReference type="PANTHER" id="PTHR12835">
    <property type="entry name" value="BIOTIN PROTEIN LIGASE"/>
    <property type="match status" value="1"/>
</dbReference>
<dbReference type="InterPro" id="IPR003142">
    <property type="entry name" value="BPL_C"/>
</dbReference>
<dbReference type="SUPFAM" id="SSF55681">
    <property type="entry name" value="Class II aaRS and biotin synthetases"/>
    <property type="match status" value="1"/>
</dbReference>
<keyword evidence="3" id="KW-0067">ATP-binding</keyword>
<evidence type="ECO:0000256" key="1">
    <source>
        <dbReference type="ARBA" id="ARBA00022598"/>
    </source>
</evidence>
<dbReference type="Proteomes" id="UP000317835">
    <property type="component" value="Chromosome"/>
</dbReference>
<protein>
    <recommendedName>
        <fullName evidence="5">biotin--[biotin carboxyl-carrier protein] ligase</fullName>
        <ecNumber evidence="5">6.3.4.15</ecNumber>
    </recommendedName>
</protein>
<sequence>MPNPWPVLRLDEVESTNDLARSLALSTDDPPSPPLVLRADRQTRGRGRGSNAWWSDPGSLTFSVLLDPIALGLEDRHTPLSSLATAVAVVEAVRPRISRGSAQIRWPNDVEVDGRKVAGILPERVNGPAGPMLIIGIGLNVRTRLNDAPGDVRRMAASLAEFAEFADHEPSPDEQEAIFTDLLDALSRSLDLLSRDDPGLAGRWAGLDQLLGRPVRVDLGSEVVSGIGAGIGPDGGLRVEKPSGVRILYGGRVLRDG</sequence>
<keyword evidence="4" id="KW-0092">Biotin</keyword>
<reference evidence="9 10" key="1">
    <citation type="submission" date="2019-02" db="EMBL/GenBank/DDBJ databases">
        <title>Deep-cultivation of Planctomycetes and their phenomic and genomic characterization uncovers novel biology.</title>
        <authorList>
            <person name="Wiegand S."/>
            <person name="Jogler M."/>
            <person name="Boedeker C."/>
            <person name="Pinto D."/>
            <person name="Vollmers J."/>
            <person name="Rivas-Marin E."/>
            <person name="Kohn T."/>
            <person name="Peeters S.H."/>
            <person name="Heuer A."/>
            <person name="Rast P."/>
            <person name="Oberbeckmann S."/>
            <person name="Bunk B."/>
            <person name="Jeske O."/>
            <person name="Meyerdierks A."/>
            <person name="Storesund J.E."/>
            <person name="Kallscheuer N."/>
            <person name="Luecker S."/>
            <person name="Lage O.M."/>
            <person name="Pohl T."/>
            <person name="Merkel B.J."/>
            <person name="Hornburger P."/>
            <person name="Mueller R.-W."/>
            <person name="Bruemmer F."/>
            <person name="Labrenz M."/>
            <person name="Spormann A.M."/>
            <person name="Op den Camp H."/>
            <person name="Overmann J."/>
            <person name="Amann R."/>
            <person name="Jetten M.S.M."/>
            <person name="Mascher T."/>
            <person name="Medema M.H."/>
            <person name="Devos D.P."/>
            <person name="Kaster A.-K."/>
            <person name="Ovreas L."/>
            <person name="Rohde M."/>
            <person name="Galperin M.Y."/>
            <person name="Jogler C."/>
        </authorList>
    </citation>
    <scope>NUCLEOTIDE SEQUENCE [LARGE SCALE GENOMIC DNA]</scope>
    <source>
        <strain evidence="9 10">ElP</strain>
    </source>
</reference>
<feature type="region of interest" description="Disordered" evidence="7">
    <location>
        <begin position="23"/>
        <end position="52"/>
    </location>
</feature>
<evidence type="ECO:0000256" key="4">
    <source>
        <dbReference type="ARBA" id="ARBA00023267"/>
    </source>
</evidence>
<dbReference type="InterPro" id="IPR045864">
    <property type="entry name" value="aa-tRNA-synth_II/BPL/LPL"/>
</dbReference>
<dbReference type="EMBL" id="CP036426">
    <property type="protein sequence ID" value="QDV33350.1"/>
    <property type="molecule type" value="Genomic_DNA"/>
</dbReference>